<comment type="caution">
    <text evidence="2">The sequence shown here is derived from an EMBL/GenBank/DDBJ whole genome shotgun (WGS) entry which is preliminary data.</text>
</comment>
<protein>
    <submittedName>
        <fullName evidence="2">Multidrug transporter</fullName>
    </submittedName>
</protein>
<name>A0ABP0D1X5_9PEZI</name>
<gene>
    <name evidence="2" type="primary">QDR1_2</name>
    <name evidence="2" type="ORF">SBRCBS47491_010251</name>
</gene>
<evidence type="ECO:0000313" key="2">
    <source>
        <dbReference type="EMBL" id="CAK7238038.1"/>
    </source>
</evidence>
<keyword evidence="1" id="KW-0472">Membrane</keyword>
<proteinExistence type="predicted"/>
<accession>A0ABP0D1X5</accession>
<feature type="transmembrane region" description="Helical" evidence="1">
    <location>
        <begin position="45"/>
        <end position="65"/>
    </location>
</feature>
<dbReference type="EMBL" id="CAWUHC010000254">
    <property type="protein sequence ID" value="CAK7238038.1"/>
    <property type="molecule type" value="Genomic_DNA"/>
</dbReference>
<keyword evidence="1" id="KW-0812">Transmembrane</keyword>
<organism evidence="2 3">
    <name type="scientific">Sporothrix bragantina</name>
    <dbReference type="NCBI Taxonomy" id="671064"/>
    <lineage>
        <taxon>Eukaryota</taxon>
        <taxon>Fungi</taxon>
        <taxon>Dikarya</taxon>
        <taxon>Ascomycota</taxon>
        <taxon>Pezizomycotina</taxon>
        <taxon>Sordariomycetes</taxon>
        <taxon>Sordariomycetidae</taxon>
        <taxon>Ophiostomatales</taxon>
        <taxon>Ophiostomataceae</taxon>
        <taxon>Sporothrix</taxon>
    </lineage>
</organism>
<feature type="transmembrane region" description="Helical" evidence="1">
    <location>
        <begin position="21"/>
        <end position="39"/>
    </location>
</feature>
<reference evidence="2 3" key="1">
    <citation type="submission" date="2024-01" db="EMBL/GenBank/DDBJ databases">
        <authorList>
            <person name="Allen C."/>
            <person name="Tagirdzhanova G."/>
        </authorList>
    </citation>
    <scope>NUCLEOTIDE SEQUENCE [LARGE SCALE GENOMIC DNA]</scope>
</reference>
<sequence length="79" mass="8964">MTLMIDVLQSRSSSATACTNLVRCLLTTVLVAVIDNMTTTLTYKWAYVFWGLISASMLGLMYVEIKIGLKWRRAREITE</sequence>
<keyword evidence="3" id="KW-1185">Reference proteome</keyword>
<dbReference type="Proteomes" id="UP001642406">
    <property type="component" value="Unassembled WGS sequence"/>
</dbReference>
<evidence type="ECO:0000256" key="1">
    <source>
        <dbReference type="SAM" id="Phobius"/>
    </source>
</evidence>
<keyword evidence="1" id="KW-1133">Transmembrane helix</keyword>
<evidence type="ECO:0000313" key="3">
    <source>
        <dbReference type="Proteomes" id="UP001642406"/>
    </source>
</evidence>